<dbReference type="PROSITE" id="PS50995">
    <property type="entry name" value="HTH_MARR_2"/>
    <property type="match status" value="1"/>
</dbReference>
<organism evidence="2 3">
    <name type="scientific">Pseudobutyrivibrio ruminis</name>
    <dbReference type="NCBI Taxonomy" id="46206"/>
    <lineage>
        <taxon>Bacteria</taxon>
        <taxon>Bacillati</taxon>
        <taxon>Bacillota</taxon>
        <taxon>Clostridia</taxon>
        <taxon>Lachnospirales</taxon>
        <taxon>Lachnospiraceae</taxon>
        <taxon>Pseudobutyrivibrio</taxon>
    </lineage>
</organism>
<dbReference type="InterPro" id="IPR036390">
    <property type="entry name" value="WH_DNA-bd_sf"/>
</dbReference>
<feature type="domain" description="HTH marR-type" evidence="1">
    <location>
        <begin position="1"/>
        <end position="136"/>
    </location>
</feature>
<dbReference type="Proteomes" id="UP000225889">
    <property type="component" value="Unassembled WGS sequence"/>
</dbReference>
<name>A0A2G3DU15_9FIRM</name>
<sequence length="142" mass="16147">MSYSKKFREQVRQLEFLLDSVDAEDCCCCSVNKQQCFALVEIGRAPGISVKDLADRLHTDKSAVSRTVDDLVKKDFVVRKPSETDRRYVELTLAEMGSERFEKIEKSMDDKFADVFSNIPKDKQKQVLESLELINAAFGASK</sequence>
<accession>A0A2G3DU15</accession>
<evidence type="ECO:0000259" key="1">
    <source>
        <dbReference type="PROSITE" id="PS50995"/>
    </source>
</evidence>
<dbReference type="Pfam" id="PF12802">
    <property type="entry name" value="MarR_2"/>
    <property type="match status" value="1"/>
</dbReference>
<dbReference type="Gene3D" id="1.10.10.10">
    <property type="entry name" value="Winged helix-like DNA-binding domain superfamily/Winged helix DNA-binding domain"/>
    <property type="match status" value="1"/>
</dbReference>
<dbReference type="GO" id="GO:0006950">
    <property type="term" value="P:response to stress"/>
    <property type="evidence" value="ECO:0007669"/>
    <property type="project" value="TreeGrafter"/>
</dbReference>
<dbReference type="PANTHER" id="PTHR33164:SF43">
    <property type="entry name" value="HTH-TYPE TRANSCRIPTIONAL REPRESSOR YETL"/>
    <property type="match status" value="1"/>
</dbReference>
<evidence type="ECO:0000313" key="2">
    <source>
        <dbReference type="EMBL" id="PHU34431.1"/>
    </source>
</evidence>
<dbReference type="SUPFAM" id="SSF46785">
    <property type="entry name" value="Winged helix' DNA-binding domain"/>
    <property type="match status" value="1"/>
</dbReference>
<protein>
    <submittedName>
        <fullName evidence="2">MarR family transcriptional regulator</fullName>
    </submittedName>
</protein>
<dbReference type="EMBL" id="PDYF01000024">
    <property type="protein sequence ID" value="PHU34431.1"/>
    <property type="molecule type" value="Genomic_DNA"/>
</dbReference>
<proteinExistence type="predicted"/>
<dbReference type="SMART" id="SM00347">
    <property type="entry name" value="HTH_MARR"/>
    <property type="match status" value="1"/>
</dbReference>
<dbReference type="InterPro" id="IPR036388">
    <property type="entry name" value="WH-like_DNA-bd_sf"/>
</dbReference>
<dbReference type="RefSeq" id="WP_099392315.1">
    <property type="nucleotide sequence ID" value="NZ_PDYF01000024.1"/>
</dbReference>
<dbReference type="AlphaFoldDB" id="A0A2G3DU15"/>
<dbReference type="GO" id="GO:0003700">
    <property type="term" value="F:DNA-binding transcription factor activity"/>
    <property type="evidence" value="ECO:0007669"/>
    <property type="project" value="InterPro"/>
</dbReference>
<reference evidence="2 3" key="2">
    <citation type="submission" date="2017-10" db="EMBL/GenBank/DDBJ databases">
        <authorList>
            <person name="Banno H."/>
            <person name="Chua N.-H."/>
        </authorList>
    </citation>
    <scope>NUCLEOTIDE SEQUENCE [LARGE SCALE GENOMIC DNA]</scope>
    <source>
        <strain evidence="2 3">JK626</strain>
    </source>
</reference>
<dbReference type="InterPro" id="IPR000835">
    <property type="entry name" value="HTH_MarR-typ"/>
</dbReference>
<evidence type="ECO:0000313" key="3">
    <source>
        <dbReference type="Proteomes" id="UP000225889"/>
    </source>
</evidence>
<dbReference type="InterPro" id="IPR039422">
    <property type="entry name" value="MarR/SlyA-like"/>
</dbReference>
<dbReference type="PANTHER" id="PTHR33164">
    <property type="entry name" value="TRANSCRIPTIONAL REGULATOR, MARR FAMILY"/>
    <property type="match status" value="1"/>
</dbReference>
<comment type="caution">
    <text evidence="2">The sequence shown here is derived from an EMBL/GenBank/DDBJ whole genome shotgun (WGS) entry which is preliminary data.</text>
</comment>
<reference evidence="2 3" key="1">
    <citation type="submission" date="2017-10" db="EMBL/GenBank/DDBJ databases">
        <title>Resolving the taxonomy of Roseburia spp., Eubacterium rectale and Agathobacter spp. through phylogenomic analysis.</title>
        <authorList>
            <person name="Sheridan P.O."/>
            <person name="Walker A.W."/>
            <person name="Duncan S.H."/>
            <person name="Scott K.P."/>
            <person name="Toole P.W.O."/>
            <person name="Luis P."/>
            <person name="Flint H.J."/>
        </authorList>
    </citation>
    <scope>NUCLEOTIDE SEQUENCE [LARGE SCALE GENOMIC DNA]</scope>
    <source>
        <strain evidence="2 3">JK626</strain>
    </source>
</reference>
<gene>
    <name evidence="2" type="ORF">CSX01_10245</name>
</gene>